<keyword evidence="8" id="KW-0808">Transferase</keyword>
<proteinExistence type="inferred from homology"/>
<accession>A0A162PWW6</accession>
<dbReference type="AlphaFoldDB" id="A0A162PWW6"/>
<dbReference type="RefSeq" id="XP_018292966.1">
    <property type="nucleotide sequence ID" value="XM_018435614.1"/>
</dbReference>
<dbReference type="EMBL" id="KV440978">
    <property type="protein sequence ID" value="OAD74926.1"/>
    <property type="molecule type" value="Genomic_DNA"/>
</dbReference>
<comment type="subcellular location">
    <subcellularLocation>
        <location evidence="1">Membrane</location>
        <topology evidence="1">Multi-pass membrane protein</topology>
    </subcellularLocation>
</comment>
<evidence type="ECO:0000256" key="8">
    <source>
        <dbReference type="RuleBase" id="RU079119"/>
    </source>
</evidence>
<organism evidence="10 11">
    <name type="scientific">Phycomyces blakesleeanus (strain ATCC 8743b / DSM 1359 / FGSC 10004 / NBRC 33097 / NRRL 1555)</name>
    <dbReference type="NCBI Taxonomy" id="763407"/>
    <lineage>
        <taxon>Eukaryota</taxon>
        <taxon>Fungi</taxon>
        <taxon>Fungi incertae sedis</taxon>
        <taxon>Mucoromycota</taxon>
        <taxon>Mucoromycotina</taxon>
        <taxon>Mucoromycetes</taxon>
        <taxon>Mucorales</taxon>
        <taxon>Phycomycetaceae</taxon>
        <taxon>Phycomyces</taxon>
    </lineage>
</organism>
<evidence type="ECO:0000256" key="5">
    <source>
        <dbReference type="ARBA" id="ARBA00023139"/>
    </source>
</evidence>
<keyword evidence="3 8" id="KW-1133">Transmembrane helix</keyword>
<dbReference type="GO" id="GO:0016020">
    <property type="term" value="C:membrane"/>
    <property type="evidence" value="ECO:0007669"/>
    <property type="project" value="UniProtKB-SubCell"/>
</dbReference>
<evidence type="ECO:0000256" key="7">
    <source>
        <dbReference type="ARBA" id="ARBA00048048"/>
    </source>
</evidence>
<dbReference type="STRING" id="763407.A0A162PWW6"/>
<comment type="domain">
    <text evidence="8">The DHHC domain is required for palmitoyltransferase activity.</text>
</comment>
<evidence type="ECO:0000256" key="3">
    <source>
        <dbReference type="ARBA" id="ARBA00022989"/>
    </source>
</evidence>
<evidence type="ECO:0000259" key="9">
    <source>
        <dbReference type="Pfam" id="PF01529"/>
    </source>
</evidence>
<comment type="similarity">
    <text evidence="8">Belongs to the DHHC palmitoyltransferase family.</text>
</comment>
<dbReference type="VEuPathDB" id="FungiDB:PHYBLDRAFT_167263"/>
<feature type="transmembrane region" description="Helical" evidence="8">
    <location>
        <begin position="128"/>
        <end position="146"/>
    </location>
</feature>
<dbReference type="EC" id="2.3.1.225" evidence="8"/>
<feature type="transmembrane region" description="Helical" evidence="8">
    <location>
        <begin position="84"/>
        <end position="108"/>
    </location>
</feature>
<evidence type="ECO:0000313" key="11">
    <source>
        <dbReference type="Proteomes" id="UP000077315"/>
    </source>
</evidence>
<dbReference type="InterPro" id="IPR001594">
    <property type="entry name" value="Palmitoyltrfase_DHHC"/>
</dbReference>
<evidence type="ECO:0000256" key="4">
    <source>
        <dbReference type="ARBA" id="ARBA00023136"/>
    </source>
</evidence>
<feature type="domain" description="Palmitoyltransferase DHHC" evidence="9">
    <location>
        <begin position="84"/>
        <end position="165"/>
    </location>
</feature>
<reference evidence="11" key="1">
    <citation type="submission" date="2015-06" db="EMBL/GenBank/DDBJ databases">
        <title>Expansion of signal transduction pathways in fungi by whole-genome duplication.</title>
        <authorList>
            <consortium name="DOE Joint Genome Institute"/>
            <person name="Corrochano L.M."/>
            <person name="Kuo A."/>
            <person name="Marcet-Houben M."/>
            <person name="Polaino S."/>
            <person name="Salamov A."/>
            <person name="Villalobos J.M."/>
            <person name="Alvarez M.I."/>
            <person name="Avalos J."/>
            <person name="Benito E.P."/>
            <person name="Benoit I."/>
            <person name="Burger G."/>
            <person name="Camino L.P."/>
            <person name="Canovas D."/>
            <person name="Cerda-Olmedo E."/>
            <person name="Cheng J.-F."/>
            <person name="Dominguez A."/>
            <person name="Elias M."/>
            <person name="Eslava A.P."/>
            <person name="Glaser F."/>
            <person name="Grimwood J."/>
            <person name="Gutierrez G."/>
            <person name="Heitman J."/>
            <person name="Henrissat B."/>
            <person name="Iturriaga E.A."/>
            <person name="Lang B.F."/>
            <person name="Lavin J.L."/>
            <person name="Lee S."/>
            <person name="Li W."/>
            <person name="Lindquist E."/>
            <person name="Lopez-Garcia S."/>
            <person name="Luque E.M."/>
            <person name="Marcos A.T."/>
            <person name="Martin J."/>
            <person name="McCluskey K."/>
            <person name="Medina H.R."/>
            <person name="Miralles-Duran A."/>
            <person name="Miyazaki A."/>
            <person name="Munoz-Torres E."/>
            <person name="Oguiza J.A."/>
            <person name="Ohm R."/>
            <person name="Olmedo M."/>
            <person name="Orejas M."/>
            <person name="Ortiz-Castellanos L."/>
            <person name="Pisabarro A.G."/>
            <person name="Rodriguez-Romero J."/>
            <person name="Ruiz-Herrera J."/>
            <person name="Ruiz-Vazquez R."/>
            <person name="Sanz C."/>
            <person name="Schackwitz W."/>
            <person name="Schmutz J."/>
            <person name="Shahriari M."/>
            <person name="Shelest E."/>
            <person name="Silva-Franco F."/>
            <person name="Soanes D."/>
            <person name="Syed K."/>
            <person name="Tagua V.G."/>
            <person name="Talbot N.J."/>
            <person name="Thon M."/>
            <person name="De vries R.P."/>
            <person name="Wiebenga A."/>
            <person name="Yadav J.S."/>
            <person name="Braun E.L."/>
            <person name="Baker S."/>
            <person name="Garre V."/>
            <person name="Horwitz B."/>
            <person name="Torres-Martinez S."/>
            <person name="Idnurm A."/>
            <person name="Herrera-Estrella A."/>
            <person name="Gabaldon T."/>
            <person name="Grigoriev I.V."/>
        </authorList>
    </citation>
    <scope>NUCLEOTIDE SEQUENCE [LARGE SCALE GENOMIC DNA]</scope>
    <source>
        <strain evidence="11">NRRL 1555(-)</strain>
    </source>
</reference>
<gene>
    <name evidence="10" type="ORF">PHYBLDRAFT_167263</name>
</gene>
<sequence>MLLYIIPRNLDKMPLIASSINENSGIPPDPLQCMTPPIKIVMIKGLHVQAIAETVKIVLGSAFSLRSSLYLAQQLYRKKKLSHIFVFIVTGAFLSLSVFAFSLAHLMLLYFNDPEQPEFKILAKYAPVSLLLTIFSFLLIFPIGYLTEFHYYIICAGVTTHEKLKLNSCCLSPKVKELHGRQKFVTHPLPLQTISMTTYLADNRYSTISPTL</sequence>
<keyword evidence="6" id="KW-0449">Lipoprotein</keyword>
<keyword evidence="4 8" id="KW-0472">Membrane</keyword>
<keyword evidence="11" id="KW-1185">Reference proteome</keyword>
<keyword evidence="5" id="KW-0564">Palmitate</keyword>
<comment type="catalytic activity">
    <reaction evidence="7 8">
        <text>L-cysteinyl-[protein] + hexadecanoyl-CoA = S-hexadecanoyl-L-cysteinyl-[protein] + CoA</text>
        <dbReference type="Rhea" id="RHEA:36683"/>
        <dbReference type="Rhea" id="RHEA-COMP:10131"/>
        <dbReference type="Rhea" id="RHEA-COMP:11032"/>
        <dbReference type="ChEBI" id="CHEBI:29950"/>
        <dbReference type="ChEBI" id="CHEBI:57287"/>
        <dbReference type="ChEBI" id="CHEBI:57379"/>
        <dbReference type="ChEBI" id="CHEBI:74151"/>
        <dbReference type="EC" id="2.3.1.225"/>
    </reaction>
</comment>
<protein>
    <recommendedName>
        <fullName evidence="8">Palmitoyltransferase</fullName>
        <ecNumber evidence="8">2.3.1.225</ecNumber>
    </recommendedName>
</protein>
<name>A0A162PWW6_PHYB8</name>
<dbReference type="Pfam" id="PF01529">
    <property type="entry name" value="DHHC"/>
    <property type="match status" value="1"/>
</dbReference>
<dbReference type="Proteomes" id="UP000077315">
    <property type="component" value="Unassembled WGS sequence"/>
</dbReference>
<evidence type="ECO:0000256" key="1">
    <source>
        <dbReference type="ARBA" id="ARBA00004141"/>
    </source>
</evidence>
<keyword evidence="2 8" id="KW-0812">Transmembrane</keyword>
<dbReference type="GeneID" id="28996520"/>
<dbReference type="GO" id="GO:0019706">
    <property type="term" value="F:protein-cysteine S-palmitoyltransferase activity"/>
    <property type="evidence" value="ECO:0007669"/>
    <property type="project" value="UniProtKB-EC"/>
</dbReference>
<evidence type="ECO:0000313" key="10">
    <source>
        <dbReference type="EMBL" id="OAD74926.1"/>
    </source>
</evidence>
<evidence type="ECO:0000256" key="2">
    <source>
        <dbReference type="ARBA" id="ARBA00022692"/>
    </source>
</evidence>
<dbReference type="InParanoid" id="A0A162PWW6"/>
<keyword evidence="8" id="KW-0012">Acyltransferase</keyword>
<dbReference type="OrthoDB" id="9909019at2759"/>
<evidence type="ECO:0000256" key="6">
    <source>
        <dbReference type="ARBA" id="ARBA00023288"/>
    </source>
</evidence>